<dbReference type="AlphaFoldDB" id="A0A6P3HC57"/>
<feature type="domain" description="C2H2-type" evidence="14">
    <location>
        <begin position="449"/>
        <end position="476"/>
    </location>
</feature>
<keyword evidence="4 12" id="KW-0863">Zinc-finger</keyword>
<feature type="region of interest" description="Disordered" evidence="13">
    <location>
        <begin position="120"/>
        <end position="160"/>
    </location>
</feature>
<feature type="compositionally biased region" description="Low complexity" evidence="13">
    <location>
        <begin position="148"/>
        <end position="160"/>
    </location>
</feature>
<dbReference type="GO" id="GO:0008270">
    <property type="term" value="F:zinc ion binding"/>
    <property type="evidence" value="ECO:0007669"/>
    <property type="project" value="UniProtKB-KW"/>
</dbReference>
<reference evidence="16" key="1">
    <citation type="submission" date="2025-08" db="UniProtKB">
        <authorList>
            <consortium name="RefSeq"/>
        </authorList>
    </citation>
    <scope>IDENTIFICATION</scope>
    <source>
        <tissue evidence="16">Blood</tissue>
    </source>
</reference>
<evidence type="ECO:0000256" key="11">
    <source>
        <dbReference type="ARBA" id="ARBA00071486"/>
    </source>
</evidence>
<dbReference type="SUPFAM" id="SSF57667">
    <property type="entry name" value="beta-beta-alpha zinc fingers"/>
    <property type="match status" value="2"/>
</dbReference>
<dbReference type="SMART" id="SM00355">
    <property type="entry name" value="ZnF_C2H2"/>
    <property type="match status" value="4"/>
</dbReference>
<dbReference type="InterPro" id="IPR036236">
    <property type="entry name" value="Znf_C2H2_sf"/>
</dbReference>
<keyword evidence="3" id="KW-0677">Repeat</keyword>
<proteinExistence type="predicted"/>
<dbReference type="FunFam" id="3.30.160.60:FF:001250">
    <property type="entry name" value="putative transcription factor ovo-like protein 3"/>
    <property type="match status" value="1"/>
</dbReference>
<evidence type="ECO:0000256" key="12">
    <source>
        <dbReference type="PROSITE-ProRule" id="PRU00042"/>
    </source>
</evidence>
<evidence type="ECO:0000313" key="16">
    <source>
        <dbReference type="RefSeq" id="XP_010836145.1"/>
    </source>
</evidence>
<keyword evidence="5" id="KW-0862">Zinc</keyword>
<dbReference type="Pfam" id="PF13894">
    <property type="entry name" value="zf-C2H2_4"/>
    <property type="match status" value="1"/>
</dbReference>
<evidence type="ECO:0000256" key="13">
    <source>
        <dbReference type="SAM" id="MobiDB-lite"/>
    </source>
</evidence>
<dbReference type="Pfam" id="PF00096">
    <property type="entry name" value="zf-C2H2"/>
    <property type="match status" value="2"/>
</dbReference>
<dbReference type="FunFam" id="3.30.160.60:FF:001221">
    <property type="entry name" value="putative transcription factor Ovo-like 1"/>
    <property type="match status" value="1"/>
</dbReference>
<evidence type="ECO:0000256" key="6">
    <source>
        <dbReference type="ARBA" id="ARBA00023015"/>
    </source>
</evidence>
<keyword evidence="6" id="KW-0805">Transcription regulation</keyword>
<evidence type="ECO:0000256" key="5">
    <source>
        <dbReference type="ARBA" id="ARBA00022833"/>
    </source>
</evidence>
<keyword evidence="8" id="KW-0804">Transcription</keyword>
<dbReference type="GO" id="GO:0005634">
    <property type="term" value="C:nucleus"/>
    <property type="evidence" value="ECO:0007669"/>
    <property type="project" value="UniProtKB-SubCell"/>
</dbReference>
<dbReference type="PANTHER" id="PTHR10032">
    <property type="entry name" value="ZINC FINGER PROTEIN WITH KRAB AND SCAN DOMAINS"/>
    <property type="match status" value="1"/>
</dbReference>
<evidence type="ECO:0000256" key="7">
    <source>
        <dbReference type="ARBA" id="ARBA00023125"/>
    </source>
</evidence>
<evidence type="ECO:0000256" key="10">
    <source>
        <dbReference type="ARBA" id="ARBA00059291"/>
    </source>
</evidence>
<name>A0A6P3HC57_BISBB</name>
<dbReference type="KEGG" id="bbis:104987082"/>
<sequence>MAKALGSFGKAADSERFKRPFLHEAFHACPRKGGLSAAPGPAGSLRFVLRPARPGLRGAPPALSCGPACHSARSRRPANTSGLSHELLSQAFETRGRLGPGPVQQVWAGPPSLARRLRASPGARGAPGLVGRVSLHHPRSVRAPDNVAPSPSSPARRLSLRNSGWRTLALPLGGNRAGPAAGLPGTAPGLVGKWRNEGVLAAVVGVAGGGGVPTPRGRPSRCGGGHLDVCHLLLLSSTDCERAAGFLRMNSGTCTQELNSISWTKEEAPGTDRNADEAGVLLAPAERNREAARLRWGGLEAVRVAGQLSFRASGDRKAEKVSLGPQRTHPEERHAGEHSLCVRRWRGHAPGGGRKTGLAGRVGGVSLGFCPPQPYQEPEPSVAEPPSCPLALDMSLRNSSYSVTPGPCVVAQLPSEDMSRLAGPQSRDHGFLRTKMKVTLGDGPSGDLFTCHICQKAFTYQRMLNRHMKCHNDVKRHLCTYCGKGFNDTFDLKRHVRTHTGVRPYKCSLCDKAFTQRCSLESHLKKIHGVQQKYAYKERRAKLYVCEECGCTSESQEGHVLHLKEHHPDSPLLRKTSKKVAVALQNTVTSLLQGAHHV</sequence>
<dbReference type="OrthoDB" id="6508643at2759"/>
<dbReference type="PROSITE" id="PS50157">
    <property type="entry name" value="ZINC_FINGER_C2H2_2"/>
    <property type="match status" value="4"/>
</dbReference>
<protein>
    <recommendedName>
        <fullName evidence="11">Putative transcription factor Ovo-like 1</fullName>
    </recommendedName>
</protein>
<keyword evidence="15" id="KW-1185">Reference proteome</keyword>
<comment type="function">
    <text evidence="10">Putative transcription factor. Involved in hair formation and spermatogenesis. May function in the differentiation and/or maintenance of the urogenital system.</text>
</comment>
<evidence type="ECO:0000256" key="1">
    <source>
        <dbReference type="ARBA" id="ARBA00004123"/>
    </source>
</evidence>
<evidence type="ECO:0000256" key="2">
    <source>
        <dbReference type="ARBA" id="ARBA00022723"/>
    </source>
</evidence>
<evidence type="ECO:0000256" key="8">
    <source>
        <dbReference type="ARBA" id="ARBA00023163"/>
    </source>
</evidence>
<evidence type="ECO:0000259" key="14">
    <source>
        <dbReference type="PROSITE" id="PS50157"/>
    </source>
</evidence>
<dbReference type="InterPro" id="IPR013087">
    <property type="entry name" value="Znf_C2H2_type"/>
</dbReference>
<feature type="domain" description="C2H2-type" evidence="14">
    <location>
        <begin position="477"/>
        <end position="504"/>
    </location>
</feature>
<evidence type="ECO:0000256" key="9">
    <source>
        <dbReference type="ARBA" id="ARBA00023242"/>
    </source>
</evidence>
<keyword evidence="7" id="KW-0238">DNA-binding</keyword>
<evidence type="ECO:0000256" key="3">
    <source>
        <dbReference type="ARBA" id="ARBA00022737"/>
    </source>
</evidence>
<dbReference type="Proteomes" id="UP000515208">
    <property type="component" value="Unplaced"/>
</dbReference>
<dbReference type="GO" id="GO:0000978">
    <property type="term" value="F:RNA polymerase II cis-regulatory region sequence-specific DNA binding"/>
    <property type="evidence" value="ECO:0007669"/>
    <property type="project" value="TreeGrafter"/>
</dbReference>
<keyword evidence="2" id="KW-0479">Metal-binding</keyword>
<keyword evidence="9" id="KW-0539">Nucleus</keyword>
<dbReference type="GO" id="GO:0000981">
    <property type="term" value="F:DNA-binding transcription factor activity, RNA polymerase II-specific"/>
    <property type="evidence" value="ECO:0007669"/>
    <property type="project" value="TreeGrafter"/>
</dbReference>
<organism evidence="15 16">
    <name type="scientific">Bison bison bison</name>
    <name type="common">North American plains bison</name>
    <dbReference type="NCBI Taxonomy" id="43346"/>
    <lineage>
        <taxon>Eukaryota</taxon>
        <taxon>Metazoa</taxon>
        <taxon>Chordata</taxon>
        <taxon>Craniata</taxon>
        <taxon>Vertebrata</taxon>
        <taxon>Euteleostomi</taxon>
        <taxon>Mammalia</taxon>
        <taxon>Eutheria</taxon>
        <taxon>Laurasiatheria</taxon>
        <taxon>Artiodactyla</taxon>
        <taxon>Ruminantia</taxon>
        <taxon>Pecora</taxon>
        <taxon>Bovidae</taxon>
        <taxon>Bovinae</taxon>
        <taxon>Bison</taxon>
    </lineage>
</organism>
<evidence type="ECO:0000256" key="4">
    <source>
        <dbReference type="ARBA" id="ARBA00022771"/>
    </source>
</evidence>
<dbReference type="GeneID" id="104987082"/>
<evidence type="ECO:0000313" key="15">
    <source>
        <dbReference type="Proteomes" id="UP000515208"/>
    </source>
</evidence>
<accession>A0A6P3HC57</accession>
<dbReference type="FunFam" id="3.30.160.60:FF:001921">
    <property type="entry name" value="Putative transcription factor Ovo-like 1"/>
    <property type="match status" value="1"/>
</dbReference>
<dbReference type="InterPro" id="IPR027756">
    <property type="entry name" value="Ovo-like"/>
</dbReference>
<feature type="region of interest" description="Disordered" evidence="13">
    <location>
        <begin position="314"/>
        <end position="336"/>
    </location>
</feature>
<dbReference type="Gene3D" id="3.30.160.60">
    <property type="entry name" value="Classic Zinc Finger"/>
    <property type="match status" value="3"/>
</dbReference>
<dbReference type="RefSeq" id="XP_010836145.1">
    <property type="nucleotide sequence ID" value="XM_010837843.1"/>
</dbReference>
<dbReference type="PANTHER" id="PTHR10032:SF217">
    <property type="entry name" value="TRANSCRIPTION FACTOR OVO-LIKE 1-RELATED"/>
    <property type="match status" value="1"/>
</dbReference>
<dbReference type="CTD" id="5017"/>
<comment type="subcellular location">
    <subcellularLocation>
        <location evidence="1">Nucleus</location>
    </subcellularLocation>
</comment>
<dbReference type="PROSITE" id="PS00028">
    <property type="entry name" value="ZINC_FINGER_C2H2_1"/>
    <property type="match status" value="3"/>
</dbReference>
<feature type="domain" description="C2H2-type" evidence="14">
    <location>
        <begin position="544"/>
        <end position="571"/>
    </location>
</feature>
<feature type="domain" description="C2H2-type" evidence="14">
    <location>
        <begin position="505"/>
        <end position="533"/>
    </location>
</feature>
<dbReference type="GO" id="GO:0009913">
    <property type="term" value="P:epidermal cell differentiation"/>
    <property type="evidence" value="ECO:0007669"/>
    <property type="project" value="TreeGrafter"/>
</dbReference>
<gene>
    <name evidence="16" type="primary">OVOL1</name>
</gene>